<dbReference type="GO" id="GO:0046872">
    <property type="term" value="F:metal ion binding"/>
    <property type="evidence" value="ECO:0007669"/>
    <property type="project" value="UniProtKB-KW"/>
</dbReference>
<comment type="cofactor">
    <cofactor evidence="1">
        <name>Zn(2+)</name>
        <dbReference type="ChEBI" id="CHEBI:29105"/>
    </cofactor>
</comment>
<protein>
    <submittedName>
        <fullName evidence="6">DUF2817 domain-containing protein</fullName>
    </submittedName>
</protein>
<accession>A0A934R5L9</accession>
<dbReference type="GO" id="GO:0016788">
    <property type="term" value="F:hydrolase activity, acting on ester bonds"/>
    <property type="evidence" value="ECO:0007669"/>
    <property type="project" value="InterPro"/>
</dbReference>
<dbReference type="Pfam" id="PF24827">
    <property type="entry name" value="AstE_AspA_cat"/>
    <property type="match status" value="1"/>
</dbReference>
<evidence type="ECO:0000256" key="4">
    <source>
        <dbReference type="ARBA" id="ARBA00022833"/>
    </source>
</evidence>
<evidence type="ECO:0000313" key="6">
    <source>
        <dbReference type="EMBL" id="MBK1825734.1"/>
    </source>
</evidence>
<dbReference type="InterPro" id="IPR055438">
    <property type="entry name" value="AstE_AspA_cat"/>
</dbReference>
<dbReference type="Gene3D" id="3.40.630.10">
    <property type="entry name" value="Zn peptidases"/>
    <property type="match status" value="1"/>
</dbReference>
<reference evidence="6" key="1">
    <citation type="submission" date="2021-01" db="EMBL/GenBank/DDBJ databases">
        <title>Modified the classification status of verrucomicrobia.</title>
        <authorList>
            <person name="Feng X."/>
        </authorList>
    </citation>
    <scope>NUCLEOTIDE SEQUENCE</scope>
    <source>
        <strain evidence="6">KCTC 22201</strain>
    </source>
</reference>
<keyword evidence="3" id="KW-0378">Hydrolase</keyword>
<evidence type="ECO:0000256" key="1">
    <source>
        <dbReference type="ARBA" id="ARBA00001947"/>
    </source>
</evidence>
<dbReference type="SUPFAM" id="SSF53187">
    <property type="entry name" value="Zn-dependent exopeptidases"/>
    <property type="match status" value="1"/>
</dbReference>
<evidence type="ECO:0000256" key="3">
    <source>
        <dbReference type="ARBA" id="ARBA00022801"/>
    </source>
</evidence>
<proteinExistence type="predicted"/>
<name>A0A934R5L9_9BACT</name>
<dbReference type="Proteomes" id="UP000658278">
    <property type="component" value="Unassembled WGS sequence"/>
</dbReference>
<dbReference type="AlphaFoldDB" id="A0A934R5L9"/>
<sequence length="242" mass="26504">MNPFDPALFLREFRDEAEQRGFSCTSLAETSAAPILGFSSPGDGDPLYLSSGIHGDEPAGPLAALALLKDGFFDTGPSWTLCPAVNPVGLAAGTRENGEGHDLNRDYLSRITAEVQAHAGWLDQRPVPRMFLSLHEDWESTGFYFYEINLGADDPDRASSILDAVGPWFPPEPACDIDDHPVRSPGWIYHEAEADFPEHWPEAIYIAKRDCPLSFTFETPSSAKLEDRIAAHCAAVRAATRT</sequence>
<evidence type="ECO:0000256" key="2">
    <source>
        <dbReference type="ARBA" id="ARBA00022723"/>
    </source>
</evidence>
<gene>
    <name evidence="6" type="ORF">JIN81_01775</name>
</gene>
<organism evidence="6 7">
    <name type="scientific">Haloferula rosea</name>
    <dbReference type="NCBI Taxonomy" id="490093"/>
    <lineage>
        <taxon>Bacteria</taxon>
        <taxon>Pseudomonadati</taxon>
        <taxon>Verrucomicrobiota</taxon>
        <taxon>Verrucomicrobiia</taxon>
        <taxon>Verrucomicrobiales</taxon>
        <taxon>Verrucomicrobiaceae</taxon>
        <taxon>Haloferula</taxon>
    </lineage>
</organism>
<dbReference type="RefSeq" id="WP_200275697.1">
    <property type="nucleotide sequence ID" value="NZ_JAENII010000001.1"/>
</dbReference>
<comment type="caution">
    <text evidence="6">The sequence shown here is derived from an EMBL/GenBank/DDBJ whole genome shotgun (WGS) entry which is preliminary data.</text>
</comment>
<evidence type="ECO:0000313" key="7">
    <source>
        <dbReference type="Proteomes" id="UP000658278"/>
    </source>
</evidence>
<keyword evidence="2" id="KW-0479">Metal-binding</keyword>
<feature type="domain" description="Succinylglutamate desuccinylase/Aspartoacylase catalytic" evidence="5">
    <location>
        <begin position="44"/>
        <end position="111"/>
    </location>
</feature>
<evidence type="ECO:0000259" key="5">
    <source>
        <dbReference type="Pfam" id="PF24827"/>
    </source>
</evidence>
<keyword evidence="7" id="KW-1185">Reference proteome</keyword>
<dbReference type="EMBL" id="JAENII010000001">
    <property type="protein sequence ID" value="MBK1825734.1"/>
    <property type="molecule type" value="Genomic_DNA"/>
</dbReference>
<keyword evidence="4" id="KW-0862">Zinc</keyword>